<protein>
    <submittedName>
        <fullName evidence="3">Phosphoadenosine phosphosulfate reductase family protein</fullName>
    </submittedName>
</protein>
<dbReference type="RefSeq" id="WP_179922823.1">
    <property type="nucleotide sequence ID" value="NZ_CP058909.1"/>
</dbReference>
<dbReference type="PANTHER" id="PTHR43196:SF2">
    <property type="entry name" value="PHOSPHOADENOSINE PHOSPHOSULFATE REDUCTASE"/>
    <property type="match status" value="1"/>
</dbReference>
<keyword evidence="4" id="KW-1185">Reference proteome</keyword>
<accession>A0A7D5TCS7</accession>
<dbReference type="KEGG" id="hpel:HZS54_12335"/>
<evidence type="ECO:0000256" key="1">
    <source>
        <dbReference type="SAM" id="MobiDB-lite"/>
    </source>
</evidence>
<evidence type="ECO:0000313" key="3">
    <source>
        <dbReference type="EMBL" id="QLH82355.1"/>
    </source>
</evidence>
<dbReference type="Proteomes" id="UP000509346">
    <property type="component" value="Chromosome"/>
</dbReference>
<dbReference type="Pfam" id="PF01507">
    <property type="entry name" value="PAPS_reduct"/>
    <property type="match status" value="1"/>
</dbReference>
<reference evidence="3 4" key="1">
    <citation type="submission" date="2020-07" db="EMBL/GenBank/DDBJ databases">
        <title>Halosimplex litoreum sp. nov. and Halosimplex rubrum sp. nov., isolated from different salt environments.</title>
        <authorList>
            <person name="Cui H."/>
        </authorList>
    </citation>
    <scope>NUCLEOTIDE SEQUENCE [LARGE SCALE GENOMIC DNA]</scope>
    <source>
        <strain evidence="3 4">R2</strain>
    </source>
</reference>
<evidence type="ECO:0000259" key="2">
    <source>
        <dbReference type="Pfam" id="PF01507"/>
    </source>
</evidence>
<feature type="domain" description="Phosphoadenosine phosphosulphate reductase" evidence="2">
    <location>
        <begin position="33"/>
        <end position="199"/>
    </location>
</feature>
<feature type="compositionally biased region" description="Polar residues" evidence="1">
    <location>
        <begin position="465"/>
        <end position="474"/>
    </location>
</feature>
<dbReference type="InterPro" id="IPR050128">
    <property type="entry name" value="Sulfate_adenylyltrnsfr_sub2"/>
</dbReference>
<dbReference type="OrthoDB" id="350486at2157"/>
<feature type="region of interest" description="Disordered" evidence="1">
    <location>
        <begin position="434"/>
        <end position="474"/>
    </location>
</feature>
<dbReference type="EMBL" id="CP058909">
    <property type="protein sequence ID" value="QLH82355.1"/>
    <property type="molecule type" value="Genomic_DNA"/>
</dbReference>
<proteinExistence type="predicted"/>
<dbReference type="AlphaFoldDB" id="A0A7D5TCS7"/>
<organism evidence="3 4">
    <name type="scientific">Halosimplex pelagicum</name>
    <dbReference type="NCBI Taxonomy" id="869886"/>
    <lineage>
        <taxon>Archaea</taxon>
        <taxon>Methanobacteriati</taxon>
        <taxon>Methanobacteriota</taxon>
        <taxon>Stenosarchaea group</taxon>
        <taxon>Halobacteria</taxon>
        <taxon>Halobacteriales</taxon>
        <taxon>Haloarculaceae</taxon>
        <taxon>Halosimplex</taxon>
    </lineage>
</organism>
<sequence>MSTTSEFYDYDAVPVEKGEEVLGEVASKDPDNIYAAVSGGDDSITALHFAHQSSAIELDGVLHVNTGFGIPKTREYVKEQCEKFGLDFVPIGNHNARFSHERYETLVKQFGFPGATIVAHSQIRHNLKDKPFGRFRNHLDGDLALISGVRRFESERRYEKLGREGIQTVNGITWASPLVDFTDKDVSAYQQHHQIEENPVSALLCASGECMCGAFEDRQNLPLLEEYFPRFAQKIFKLEWDVLERAARGEIKTQYALWAHGSVDEGEYAARTDVDQASLMCSDCEDKCPSEPYQITGNPLSPAEKYLQEHDLSELHQWPFYCAVCDLVVEDQLSHREEVHPFDAEDGLAGEWDMRRIELDASHESGIIITEPNGWDIDPSQITRDEEAASRRKHQYYYENISLFHCDEHDHSWEPYNDGPVMQCQDCFAFNLSEYDPENPGPPAVEDSDDDLEKLTPDQEEAQRIHQQLSEFGA</sequence>
<dbReference type="PANTHER" id="PTHR43196">
    <property type="entry name" value="SULFATE ADENYLYLTRANSFERASE SUBUNIT 2"/>
    <property type="match status" value="1"/>
</dbReference>
<dbReference type="InterPro" id="IPR002500">
    <property type="entry name" value="PAPS_reduct_dom"/>
</dbReference>
<gene>
    <name evidence="3" type="ORF">HZS54_12335</name>
</gene>
<evidence type="ECO:0000313" key="4">
    <source>
        <dbReference type="Proteomes" id="UP000509346"/>
    </source>
</evidence>
<dbReference type="InterPro" id="IPR014729">
    <property type="entry name" value="Rossmann-like_a/b/a_fold"/>
</dbReference>
<dbReference type="Gene3D" id="3.40.50.620">
    <property type="entry name" value="HUPs"/>
    <property type="match status" value="1"/>
</dbReference>
<name>A0A7D5TCS7_9EURY</name>
<feature type="compositionally biased region" description="Basic and acidic residues" evidence="1">
    <location>
        <begin position="453"/>
        <end position="464"/>
    </location>
</feature>
<dbReference type="GeneID" id="56083390"/>
<dbReference type="SUPFAM" id="SSF52402">
    <property type="entry name" value="Adenine nucleotide alpha hydrolases-like"/>
    <property type="match status" value="1"/>
</dbReference>
<dbReference type="GO" id="GO:0003824">
    <property type="term" value="F:catalytic activity"/>
    <property type="evidence" value="ECO:0007669"/>
    <property type="project" value="InterPro"/>
</dbReference>